<dbReference type="GO" id="GO:0006189">
    <property type="term" value="P:'de novo' IMP biosynthetic process"/>
    <property type="evidence" value="ECO:0007669"/>
    <property type="project" value="InterPro"/>
</dbReference>
<dbReference type="NCBIfam" id="NF033503">
    <property type="entry name" value="LarB"/>
    <property type="match status" value="1"/>
</dbReference>
<reference evidence="2 3" key="1">
    <citation type="submission" date="2016-10" db="EMBL/GenBank/DDBJ databases">
        <authorList>
            <person name="de Groot N.N."/>
        </authorList>
    </citation>
    <scope>NUCLEOTIDE SEQUENCE [LARGE SCALE GENOMIC DNA]</scope>
    <source>
        <strain evidence="2 3">CGMCC 1.7727</strain>
    </source>
</reference>
<dbReference type="AlphaFoldDB" id="A0A1H9PI50"/>
<dbReference type="Proteomes" id="UP000199687">
    <property type="component" value="Unassembled WGS sequence"/>
</dbReference>
<dbReference type="PANTHER" id="PTHR43064:SF1">
    <property type="entry name" value="SLL1489 PROTEIN"/>
    <property type="match status" value="1"/>
</dbReference>
<evidence type="ECO:0000259" key="1">
    <source>
        <dbReference type="SMART" id="SM01001"/>
    </source>
</evidence>
<dbReference type="STRING" id="531814.SAMN04487944_10514"/>
<protein>
    <recommendedName>
        <fullName evidence="1">PurE domain-containing protein</fullName>
    </recommendedName>
</protein>
<dbReference type="EMBL" id="FOGL01000005">
    <property type="protein sequence ID" value="SER47901.1"/>
    <property type="molecule type" value="Genomic_DNA"/>
</dbReference>
<dbReference type="RefSeq" id="WP_089740094.1">
    <property type="nucleotide sequence ID" value="NZ_FOGL01000005.1"/>
</dbReference>
<dbReference type="InterPro" id="IPR000031">
    <property type="entry name" value="PurE_dom"/>
</dbReference>
<dbReference type="Gene3D" id="3.40.50.1970">
    <property type="match status" value="1"/>
</dbReference>
<dbReference type="PANTHER" id="PTHR43064">
    <property type="entry name" value="PHOSPHORIBOSYLAMINOIMIDAZOLE CARBOXYLASE-RELATED"/>
    <property type="match status" value="1"/>
</dbReference>
<name>A0A1H9PI50_9BACI</name>
<proteinExistence type="predicted"/>
<feature type="domain" description="PurE" evidence="1">
    <location>
        <begin position="114"/>
        <end position="246"/>
    </location>
</feature>
<dbReference type="GO" id="GO:0016787">
    <property type="term" value="F:hydrolase activity"/>
    <property type="evidence" value="ECO:0007669"/>
    <property type="project" value="InterPro"/>
</dbReference>
<dbReference type="SMART" id="SM01001">
    <property type="entry name" value="AIRC"/>
    <property type="match status" value="1"/>
</dbReference>
<dbReference type="Pfam" id="PF00731">
    <property type="entry name" value="AIRC"/>
    <property type="match status" value="1"/>
</dbReference>
<evidence type="ECO:0000313" key="2">
    <source>
        <dbReference type="EMBL" id="SER47901.1"/>
    </source>
</evidence>
<dbReference type="InterPro" id="IPR039476">
    <property type="entry name" value="P2CMN_synthase_LarB"/>
</dbReference>
<accession>A0A1H9PI50</accession>
<sequence length="248" mass="26645">MLEEILKQIETGQLSAEAAAKQLATFENLGFAKVDHHRKKRQGSPEVIFGEGKTSTQIIDISRAMMAKKENILVTRVNKEKAEAIQRTLPDFQYHEIANLLFMMNSGEPVYSNGYIAIVCAGTSDLAVAEEAALTAEAYGLEVRRFYDVGVAGIHRLFAHIDEIRQATVSVVIAGMEGALPSVVGGLVSHPIIAVPTSIGYGANFQGLSALLTMLNSCASGISVVNIDNGFGGAYNAVLIHRLANKQK</sequence>
<organism evidence="2 3">
    <name type="scientific">Gracilibacillus ureilyticus</name>
    <dbReference type="NCBI Taxonomy" id="531814"/>
    <lineage>
        <taxon>Bacteria</taxon>
        <taxon>Bacillati</taxon>
        <taxon>Bacillota</taxon>
        <taxon>Bacilli</taxon>
        <taxon>Bacillales</taxon>
        <taxon>Bacillaceae</taxon>
        <taxon>Gracilibacillus</taxon>
    </lineage>
</organism>
<evidence type="ECO:0000313" key="3">
    <source>
        <dbReference type="Proteomes" id="UP000199687"/>
    </source>
</evidence>
<dbReference type="SUPFAM" id="SSF52255">
    <property type="entry name" value="N5-CAIR mutase (phosphoribosylaminoimidazole carboxylase, PurE)"/>
    <property type="match status" value="1"/>
</dbReference>
<dbReference type="OrthoDB" id="9782511at2"/>
<keyword evidence="3" id="KW-1185">Reference proteome</keyword>
<gene>
    <name evidence="2" type="ORF">SAMN04487944_10514</name>
</gene>